<dbReference type="RefSeq" id="WP_181071457.1">
    <property type="nucleotide sequence ID" value="NZ_JAAMRF010000006.1"/>
</dbReference>
<comment type="caution">
    <text evidence="3">The sequence shown here is derived from an EMBL/GenBank/DDBJ whole genome shotgun (WGS) entry which is preliminary data.</text>
</comment>
<dbReference type="PANTHER" id="PTHR33376">
    <property type="match status" value="1"/>
</dbReference>
<dbReference type="Pfam" id="PF03480">
    <property type="entry name" value="DctP"/>
    <property type="match status" value="1"/>
</dbReference>
<dbReference type="PANTHER" id="PTHR33376:SF2">
    <property type="entry name" value="DICARBOXYLATE-BINDING PERIPLASMIC PROTEIN"/>
    <property type="match status" value="1"/>
</dbReference>
<accession>A0ABR5Z2L7</accession>
<feature type="signal peptide" evidence="2">
    <location>
        <begin position="1"/>
        <end position="25"/>
    </location>
</feature>
<evidence type="ECO:0000313" key="4">
    <source>
        <dbReference type="Proteomes" id="UP000786387"/>
    </source>
</evidence>
<dbReference type="InterPro" id="IPR038404">
    <property type="entry name" value="TRAP_DctP_sf"/>
</dbReference>
<feature type="chain" id="PRO_5047405199" evidence="2">
    <location>
        <begin position="26"/>
        <end position="328"/>
    </location>
</feature>
<sequence>MKKTTRLLCALVSTAALLFGAAASAKDLRLGLIVPGTHAWSQAAQAMGEELKERSGGKYGVVVFPAGQLGSEARMLQQLQTGALDMAFMTTAEVANRVPDFGALFAPYLVRDVVQAGQLLNGPAAQGLLEQLPAKAGVVGLGYGVAGMRLMLNAFATDSVEAVNGRKIRITPFPPVQDFYRLLGAASTPMPVTDVYDALANGQVDGVDADLELIWKLRLYERGKTVLQSNHMMFPVIGLMSGRVWAQLSEEDRALIRELSRKHLDSLTAHYEKAEAETQASIEQAGVQVVPVGPEFFGDKLQQWEDTWLKKTPALAELRREAAGLQRQ</sequence>
<name>A0ABR5Z2L7_9GAMM</name>
<keyword evidence="1 2" id="KW-0732">Signal</keyword>
<organism evidence="3 4">
    <name type="scientific">Stutzerimonas azotifigens</name>
    <dbReference type="NCBI Taxonomy" id="291995"/>
    <lineage>
        <taxon>Bacteria</taxon>
        <taxon>Pseudomonadati</taxon>
        <taxon>Pseudomonadota</taxon>
        <taxon>Gammaproteobacteria</taxon>
        <taxon>Pseudomonadales</taxon>
        <taxon>Pseudomonadaceae</taxon>
        <taxon>Stutzerimonas</taxon>
    </lineage>
</organism>
<reference evidence="3 4" key="1">
    <citation type="submission" date="2020-02" db="EMBL/GenBank/DDBJ databases">
        <title>Synteny-based analysis reveals conserved mechanism for high triclosan tolerance in Pseudomonas, as well as instances of horizontal transfer.</title>
        <authorList>
            <person name="Mcfarland A.G."/>
            <person name="Bertucci H.K."/>
            <person name="Litmann E."/>
            <person name="Shen J."/>
            <person name="Huttenhower C."/>
            <person name="Hartmann E.M."/>
        </authorList>
    </citation>
    <scope>NUCLEOTIDE SEQUENCE [LARGE SCALE GENOMIC DNA]</scope>
    <source>
        <strain evidence="3 4">115A1</strain>
    </source>
</reference>
<gene>
    <name evidence="3" type="ORF">G7026_13685</name>
</gene>
<evidence type="ECO:0000256" key="2">
    <source>
        <dbReference type="SAM" id="SignalP"/>
    </source>
</evidence>
<dbReference type="Proteomes" id="UP000786387">
    <property type="component" value="Unassembled WGS sequence"/>
</dbReference>
<protein>
    <submittedName>
        <fullName evidence="3">TRAP transporter substrate-binding protein</fullName>
    </submittedName>
</protein>
<dbReference type="EMBL" id="JAAMRF010000006">
    <property type="protein sequence ID" value="MBA1274410.1"/>
    <property type="molecule type" value="Genomic_DNA"/>
</dbReference>
<evidence type="ECO:0000256" key="1">
    <source>
        <dbReference type="ARBA" id="ARBA00022729"/>
    </source>
</evidence>
<dbReference type="Gene3D" id="3.40.190.170">
    <property type="entry name" value="Bacterial extracellular solute-binding protein, family 7"/>
    <property type="match status" value="1"/>
</dbReference>
<dbReference type="CDD" id="cd13603">
    <property type="entry name" value="PBP2_TRAP_Siap_TeaA_like"/>
    <property type="match status" value="1"/>
</dbReference>
<dbReference type="NCBIfam" id="NF037995">
    <property type="entry name" value="TRAP_S1"/>
    <property type="match status" value="1"/>
</dbReference>
<keyword evidence="4" id="KW-1185">Reference proteome</keyword>
<proteinExistence type="predicted"/>
<dbReference type="InterPro" id="IPR018389">
    <property type="entry name" value="DctP_fam"/>
</dbReference>
<evidence type="ECO:0000313" key="3">
    <source>
        <dbReference type="EMBL" id="MBA1274410.1"/>
    </source>
</evidence>